<evidence type="ECO:0000256" key="1">
    <source>
        <dbReference type="ARBA" id="ARBA00004251"/>
    </source>
</evidence>
<feature type="domain" description="Disease resistance R13L4/SHOC-2-like LRR" evidence="14">
    <location>
        <begin position="134"/>
        <end position="320"/>
    </location>
</feature>
<organism evidence="15 16">
    <name type="scientific">Psophocarpus tetragonolobus</name>
    <name type="common">Winged bean</name>
    <name type="synonym">Dolichos tetragonolobus</name>
    <dbReference type="NCBI Taxonomy" id="3891"/>
    <lineage>
        <taxon>Eukaryota</taxon>
        <taxon>Viridiplantae</taxon>
        <taxon>Streptophyta</taxon>
        <taxon>Embryophyta</taxon>
        <taxon>Tracheophyta</taxon>
        <taxon>Spermatophyta</taxon>
        <taxon>Magnoliopsida</taxon>
        <taxon>eudicotyledons</taxon>
        <taxon>Gunneridae</taxon>
        <taxon>Pentapetalae</taxon>
        <taxon>rosids</taxon>
        <taxon>fabids</taxon>
        <taxon>Fabales</taxon>
        <taxon>Fabaceae</taxon>
        <taxon>Papilionoideae</taxon>
        <taxon>50 kb inversion clade</taxon>
        <taxon>NPAAA clade</taxon>
        <taxon>indigoferoid/millettioid clade</taxon>
        <taxon>Phaseoleae</taxon>
        <taxon>Psophocarpus</taxon>
    </lineage>
</organism>
<evidence type="ECO:0008006" key="17">
    <source>
        <dbReference type="Google" id="ProtNLM"/>
    </source>
</evidence>
<keyword evidence="4" id="KW-0433">Leucine-rich repeat</keyword>
<sequence>MDTCNSNTYIILLFHLCCLSSLIFKFGISTTPSNSKILCIPSEREALLRVKHHLIDPSNRLASWNVSNTDCCDWSGVVCSDLTGHIQELHLNTSPPPESYFDDNFVYDDFFYGGNDVHVAYNSSMFRGEISPSLIDLKHLNHLDLSGNDFEPVQIPSFIFEMTTLSYLNLSSTGFYGEIPFQIGNLSNLLYLDLSYGAIGVIPYQIGNLTNLRHLGLKGYQNSLYAENLSWFSSLSHLQYLSLEEANLSKSFDWLQTLEDLPSLTELRLSRCVIDQNHQSIVNFSSLVTLKLSIISSGQYSFVPRWIFALRKLVSLQFSIIEDDFPMFYGIRNLSLLDGIQNLTFLENLDLSSIPLSSSMPHWLYGLRQLKFLNLQSTSLCGTISNDIGNLSSLLELDLSSNNLEGMIPSSLGNLTSLVTLDFRLNQLEGKIPTSLGNLNSLVSLDLSQNQLEEKIPTSLGNLNSLVSLHLSQNQLEGKIPTSMEI</sequence>
<evidence type="ECO:0000256" key="9">
    <source>
        <dbReference type="ARBA" id="ARBA00023136"/>
    </source>
</evidence>
<dbReference type="InterPro" id="IPR032675">
    <property type="entry name" value="LRR_dom_sf"/>
</dbReference>
<dbReference type="Proteomes" id="UP001386955">
    <property type="component" value="Unassembled WGS sequence"/>
</dbReference>
<dbReference type="Pfam" id="PF08263">
    <property type="entry name" value="LRRNT_2"/>
    <property type="match status" value="1"/>
</dbReference>
<dbReference type="InterPro" id="IPR055414">
    <property type="entry name" value="LRR_R13L4/SHOC2-like"/>
</dbReference>
<evidence type="ECO:0000313" key="15">
    <source>
        <dbReference type="EMBL" id="KAK7400992.1"/>
    </source>
</evidence>
<evidence type="ECO:0000256" key="4">
    <source>
        <dbReference type="ARBA" id="ARBA00022614"/>
    </source>
</evidence>
<dbReference type="Gene3D" id="3.80.10.10">
    <property type="entry name" value="Ribonuclease Inhibitor"/>
    <property type="match status" value="2"/>
</dbReference>
<evidence type="ECO:0000256" key="6">
    <source>
        <dbReference type="ARBA" id="ARBA00022729"/>
    </source>
</evidence>
<evidence type="ECO:0000256" key="3">
    <source>
        <dbReference type="ARBA" id="ARBA00022475"/>
    </source>
</evidence>
<keyword evidence="3" id="KW-1003">Cell membrane</keyword>
<dbReference type="Pfam" id="PF23598">
    <property type="entry name" value="LRR_14"/>
    <property type="match status" value="1"/>
</dbReference>
<dbReference type="SUPFAM" id="SSF52058">
    <property type="entry name" value="L domain-like"/>
    <property type="match status" value="2"/>
</dbReference>
<dbReference type="InterPro" id="IPR001611">
    <property type="entry name" value="Leu-rich_rpt"/>
</dbReference>
<evidence type="ECO:0000256" key="12">
    <source>
        <dbReference type="SAM" id="Phobius"/>
    </source>
</evidence>
<dbReference type="SMART" id="SM00369">
    <property type="entry name" value="LRR_TYP"/>
    <property type="match status" value="4"/>
</dbReference>
<name>A0AAN9SN46_PSOTE</name>
<evidence type="ECO:0000256" key="2">
    <source>
        <dbReference type="ARBA" id="ARBA00009592"/>
    </source>
</evidence>
<dbReference type="InterPro" id="IPR046956">
    <property type="entry name" value="RLP23-like"/>
</dbReference>
<keyword evidence="9 12" id="KW-0472">Membrane</keyword>
<keyword evidence="8 12" id="KW-1133">Transmembrane helix</keyword>
<dbReference type="Pfam" id="PF00560">
    <property type="entry name" value="LRR_1"/>
    <property type="match status" value="4"/>
</dbReference>
<dbReference type="PANTHER" id="PTHR48063">
    <property type="entry name" value="LRR RECEPTOR-LIKE KINASE"/>
    <property type="match status" value="1"/>
</dbReference>
<evidence type="ECO:0000256" key="5">
    <source>
        <dbReference type="ARBA" id="ARBA00022692"/>
    </source>
</evidence>
<gene>
    <name evidence="15" type="ORF">VNO78_12301</name>
</gene>
<comment type="subcellular location">
    <subcellularLocation>
        <location evidence="1">Cell membrane</location>
        <topology evidence="1">Single-pass type I membrane protein</topology>
    </subcellularLocation>
</comment>
<evidence type="ECO:0000256" key="11">
    <source>
        <dbReference type="ARBA" id="ARBA00023180"/>
    </source>
</evidence>
<keyword evidence="6" id="KW-0732">Signal</keyword>
<protein>
    <recommendedName>
        <fullName evidence="17">Leucine-rich repeat-containing N-terminal plant-type domain-containing protein</fullName>
    </recommendedName>
</protein>
<dbReference type="AlphaFoldDB" id="A0AAN9SN46"/>
<dbReference type="GO" id="GO:0005886">
    <property type="term" value="C:plasma membrane"/>
    <property type="evidence" value="ECO:0007669"/>
    <property type="project" value="UniProtKB-SubCell"/>
</dbReference>
<dbReference type="PANTHER" id="PTHR48063:SF63">
    <property type="entry name" value="LEUCINE-RICH RECEPTOR-LIKE KINASE FAMILY PROTEIN"/>
    <property type="match status" value="1"/>
</dbReference>
<comment type="caution">
    <text evidence="15">The sequence shown here is derived from an EMBL/GenBank/DDBJ whole genome shotgun (WGS) entry which is preliminary data.</text>
</comment>
<dbReference type="InterPro" id="IPR013210">
    <property type="entry name" value="LRR_N_plant-typ"/>
</dbReference>
<keyword evidence="7" id="KW-0677">Repeat</keyword>
<dbReference type="EMBL" id="JAYMYS010000003">
    <property type="protein sequence ID" value="KAK7400992.1"/>
    <property type="molecule type" value="Genomic_DNA"/>
</dbReference>
<feature type="transmembrane region" description="Helical" evidence="12">
    <location>
        <begin position="9"/>
        <end position="28"/>
    </location>
</feature>
<evidence type="ECO:0000259" key="14">
    <source>
        <dbReference type="Pfam" id="PF23598"/>
    </source>
</evidence>
<comment type="similarity">
    <text evidence="2">Belongs to the RLP family.</text>
</comment>
<keyword evidence="10" id="KW-0675">Receptor</keyword>
<evidence type="ECO:0000256" key="10">
    <source>
        <dbReference type="ARBA" id="ARBA00023170"/>
    </source>
</evidence>
<dbReference type="InterPro" id="IPR003591">
    <property type="entry name" value="Leu-rich_rpt_typical-subtyp"/>
</dbReference>
<keyword evidence="16" id="KW-1185">Reference proteome</keyword>
<evidence type="ECO:0000256" key="7">
    <source>
        <dbReference type="ARBA" id="ARBA00022737"/>
    </source>
</evidence>
<dbReference type="FunFam" id="3.80.10.10:FF:000383">
    <property type="entry name" value="Leucine-rich repeat receptor protein kinase EMS1"/>
    <property type="match status" value="1"/>
</dbReference>
<evidence type="ECO:0000256" key="8">
    <source>
        <dbReference type="ARBA" id="ARBA00022989"/>
    </source>
</evidence>
<dbReference type="PRINTS" id="PR00019">
    <property type="entry name" value="LEURICHRPT"/>
</dbReference>
<keyword evidence="11" id="KW-0325">Glycoprotein</keyword>
<evidence type="ECO:0000313" key="16">
    <source>
        <dbReference type="Proteomes" id="UP001386955"/>
    </source>
</evidence>
<evidence type="ECO:0000259" key="13">
    <source>
        <dbReference type="Pfam" id="PF08263"/>
    </source>
</evidence>
<accession>A0AAN9SN46</accession>
<feature type="domain" description="Leucine-rich repeat-containing N-terminal plant-type" evidence="13">
    <location>
        <begin position="41"/>
        <end position="80"/>
    </location>
</feature>
<keyword evidence="5 12" id="KW-0812">Transmembrane</keyword>
<reference evidence="15 16" key="1">
    <citation type="submission" date="2024-01" db="EMBL/GenBank/DDBJ databases">
        <title>The genomes of 5 underutilized Papilionoideae crops provide insights into root nodulation and disease resistanc.</title>
        <authorList>
            <person name="Jiang F."/>
        </authorList>
    </citation>
    <scope>NUCLEOTIDE SEQUENCE [LARGE SCALE GENOMIC DNA]</scope>
    <source>
        <strain evidence="15">DUOXIRENSHENG_FW03</strain>
        <tissue evidence="15">Leaves</tissue>
    </source>
</reference>
<proteinExistence type="inferred from homology"/>